<dbReference type="Proteomes" id="UP000606003">
    <property type="component" value="Unassembled WGS sequence"/>
</dbReference>
<dbReference type="RefSeq" id="WP_190922549.1">
    <property type="nucleotide sequence ID" value="NZ_JACXAC010000001.1"/>
</dbReference>
<dbReference type="Pfam" id="PF18174">
    <property type="entry name" value="HU-CCDC81_bac_1"/>
    <property type="match status" value="1"/>
</dbReference>
<keyword evidence="4" id="KW-1185">Reference proteome</keyword>
<dbReference type="Pfam" id="PF05036">
    <property type="entry name" value="SPOR"/>
    <property type="match status" value="1"/>
</dbReference>
<proteinExistence type="predicted"/>
<evidence type="ECO:0000256" key="1">
    <source>
        <dbReference type="SAM" id="Phobius"/>
    </source>
</evidence>
<keyword evidence="1" id="KW-0812">Transmembrane</keyword>
<comment type="caution">
    <text evidence="3">The sequence shown here is derived from an EMBL/GenBank/DDBJ whole genome shotgun (WGS) entry which is preliminary data.</text>
</comment>
<gene>
    <name evidence="3" type="ORF">IC234_04125</name>
</gene>
<dbReference type="InterPro" id="IPR036680">
    <property type="entry name" value="SPOR-like_sf"/>
</dbReference>
<evidence type="ECO:0000259" key="2">
    <source>
        <dbReference type="PROSITE" id="PS51724"/>
    </source>
</evidence>
<accession>A0ABR8JQT7</accession>
<reference evidence="3 4" key="1">
    <citation type="submission" date="2020-09" db="EMBL/GenBank/DDBJ databases">
        <authorList>
            <person name="Kim M.K."/>
        </authorList>
    </citation>
    <scope>NUCLEOTIDE SEQUENCE [LARGE SCALE GENOMIC DNA]</scope>
    <source>
        <strain evidence="3 4">BT189</strain>
    </source>
</reference>
<dbReference type="Gene3D" id="3.30.70.1070">
    <property type="entry name" value="Sporulation related repeat"/>
    <property type="match status" value="1"/>
</dbReference>
<evidence type="ECO:0000313" key="3">
    <source>
        <dbReference type="EMBL" id="MBD2721303.1"/>
    </source>
</evidence>
<dbReference type="SUPFAM" id="SSF110997">
    <property type="entry name" value="Sporulation related repeat"/>
    <property type="match status" value="1"/>
</dbReference>
<dbReference type="EMBL" id="JACXAC010000001">
    <property type="protein sequence ID" value="MBD2721303.1"/>
    <property type="molecule type" value="Genomic_DNA"/>
</dbReference>
<dbReference type="Pfam" id="PF18175">
    <property type="entry name" value="HU-CCDC81_bac_2"/>
    <property type="match status" value="1"/>
</dbReference>
<dbReference type="InterPro" id="IPR040495">
    <property type="entry name" value="HU-CCDC81_bac_1"/>
</dbReference>
<dbReference type="PROSITE" id="PS51724">
    <property type="entry name" value="SPOR"/>
    <property type="match status" value="1"/>
</dbReference>
<evidence type="ECO:0000313" key="4">
    <source>
        <dbReference type="Proteomes" id="UP000606003"/>
    </source>
</evidence>
<protein>
    <submittedName>
        <fullName evidence="3">SPOR domain-containing protein</fullName>
    </submittedName>
</protein>
<keyword evidence="1" id="KW-0472">Membrane</keyword>
<feature type="transmembrane region" description="Helical" evidence="1">
    <location>
        <begin position="162"/>
        <end position="183"/>
    </location>
</feature>
<dbReference type="InterPro" id="IPR007730">
    <property type="entry name" value="SPOR-like_dom"/>
</dbReference>
<sequence>MHLADHIRPLLRDHDCVIIPDFGGLVADASPARVQPGRQALGPPTKLVAFNQALTRNDGLLVDALSQHLGLPIAQAREAVRAAVAGLKQELDETNRTELPGIGIFRRAAGRGLAFEYTGSDNLLASAYGLPELVARPVRANDARSKRPQPALRGASTRRTRVARLLPGGIIALAAGLLFLANYQFLVNRNMVSAKWQNQLPKLEWAQQRTSGAASLSEPQQATLGQRTFTSAETAAEGLTPLNASEASAPAAPVAQPIPTLETPTAKTVEPAAIVAATTPVTEPKALANTVETPVAAAKPAVAPAAVAPALPKAKAPAATNSVTIKNRTGRYYVIAGAYGSLANAEKGRKILARNGHNARIILPPFGSRLFRLTAGDYADLASAQREAQRLRVSTHCDYNTLKF</sequence>
<keyword evidence="1" id="KW-1133">Transmembrane helix</keyword>
<dbReference type="InterPro" id="IPR041268">
    <property type="entry name" value="HU-CCDC81_bac_2"/>
</dbReference>
<feature type="domain" description="SPOR" evidence="2">
    <location>
        <begin position="326"/>
        <end position="404"/>
    </location>
</feature>
<name>A0ABR8JQT7_9BACT</name>
<organism evidence="3 4">
    <name type="scientific">Hymenobacter armeniacus</name>
    <dbReference type="NCBI Taxonomy" id="2771358"/>
    <lineage>
        <taxon>Bacteria</taxon>
        <taxon>Pseudomonadati</taxon>
        <taxon>Bacteroidota</taxon>
        <taxon>Cytophagia</taxon>
        <taxon>Cytophagales</taxon>
        <taxon>Hymenobacteraceae</taxon>
        <taxon>Hymenobacter</taxon>
    </lineage>
</organism>